<feature type="coiled-coil region" evidence="1">
    <location>
        <begin position="141"/>
        <end position="168"/>
    </location>
</feature>
<dbReference type="Pfam" id="PF03993">
    <property type="entry name" value="DUF349"/>
    <property type="match status" value="3"/>
</dbReference>
<organism evidence="3 4">
    <name type="scientific">Brachybacterium hainanense</name>
    <dbReference type="NCBI Taxonomy" id="1541174"/>
    <lineage>
        <taxon>Bacteria</taxon>
        <taxon>Bacillati</taxon>
        <taxon>Actinomycetota</taxon>
        <taxon>Actinomycetes</taxon>
        <taxon>Micrococcales</taxon>
        <taxon>Dermabacteraceae</taxon>
        <taxon>Brachybacterium</taxon>
    </lineage>
</organism>
<evidence type="ECO:0000313" key="4">
    <source>
        <dbReference type="Proteomes" id="UP001589793"/>
    </source>
</evidence>
<keyword evidence="4" id="KW-1185">Reference proteome</keyword>
<dbReference type="RefSeq" id="WP_376982380.1">
    <property type="nucleotide sequence ID" value="NZ_JBHLSV010000023.1"/>
</dbReference>
<dbReference type="InterPro" id="IPR007139">
    <property type="entry name" value="DUF349"/>
</dbReference>
<evidence type="ECO:0000256" key="1">
    <source>
        <dbReference type="SAM" id="Coils"/>
    </source>
</evidence>
<keyword evidence="1" id="KW-0175">Coiled coil</keyword>
<feature type="compositionally biased region" description="Pro residues" evidence="2">
    <location>
        <begin position="8"/>
        <end position="20"/>
    </location>
</feature>
<feature type="region of interest" description="Disordered" evidence="2">
    <location>
        <begin position="1"/>
        <end position="29"/>
    </location>
</feature>
<evidence type="ECO:0000256" key="2">
    <source>
        <dbReference type="SAM" id="MobiDB-lite"/>
    </source>
</evidence>
<name>A0ABV6REF4_9MICO</name>
<proteinExistence type="predicted"/>
<sequence>MSESQSPAPKPTARPMPPSPAALAGRKPTAPLVPAVAPAAAEYDEAQLEAARAFGELGEDGTVTVQDGTQRREIGTSTETDARAALDPFARAYVDLTVFLDQVEHALEAPSHTQVELNRLLENLRKNLKEPKVVGDIPALRARAATLRESAKEKIQALESERGEARAAATAERTAFVEGIEALVATDPAQMSWRSAGETMRGMVGTWKQMQKDSVSLERSVEDALWKRLSAARSAFDRKRKQFFSQLDGQHAEAERVKSELITRAEAMQDSTDWGPTVRAYRELMDEWRAAPRGNRKKDDAQWARFKAAQDRFFEARNADLAASDAEQQENLKAKEALLEEARAISVTDDLDAAKEALRSVQDRWEAAGKVPRSAMHRIEDGLRAVERSIKKAEEDEWRRTDPRTKARVEGASSQLYAAIASYEEALEKARAGGDPERIAEAEAALEARREWLAVIERSARDLG</sequence>
<protein>
    <submittedName>
        <fullName evidence="3">DUF349 domain-containing protein</fullName>
    </submittedName>
</protein>
<reference evidence="3 4" key="1">
    <citation type="submission" date="2024-09" db="EMBL/GenBank/DDBJ databases">
        <authorList>
            <person name="Sun Q."/>
            <person name="Mori K."/>
        </authorList>
    </citation>
    <scope>NUCLEOTIDE SEQUENCE [LARGE SCALE GENOMIC DNA]</scope>
    <source>
        <strain evidence="3 4">CICC 10874</strain>
    </source>
</reference>
<dbReference type="Proteomes" id="UP001589793">
    <property type="component" value="Unassembled WGS sequence"/>
</dbReference>
<comment type="caution">
    <text evidence="3">The sequence shown here is derived from an EMBL/GenBank/DDBJ whole genome shotgun (WGS) entry which is preliminary data.</text>
</comment>
<gene>
    <name evidence="3" type="ORF">ACFFF6_15580</name>
</gene>
<accession>A0ABV6REF4</accession>
<evidence type="ECO:0000313" key="3">
    <source>
        <dbReference type="EMBL" id="MFC0675386.1"/>
    </source>
</evidence>
<dbReference type="EMBL" id="JBHLSV010000023">
    <property type="protein sequence ID" value="MFC0675386.1"/>
    <property type="molecule type" value="Genomic_DNA"/>
</dbReference>